<dbReference type="AlphaFoldDB" id="A0A915EHW3"/>
<keyword evidence="1" id="KW-1185">Reference proteome</keyword>
<evidence type="ECO:0000313" key="2">
    <source>
        <dbReference type="WBParaSite" id="jg6850"/>
    </source>
</evidence>
<protein>
    <submittedName>
        <fullName evidence="2">Uncharacterized protein</fullName>
    </submittedName>
</protein>
<reference evidence="2" key="1">
    <citation type="submission" date="2022-11" db="UniProtKB">
        <authorList>
            <consortium name="WormBaseParasite"/>
        </authorList>
    </citation>
    <scope>IDENTIFICATION</scope>
</reference>
<evidence type="ECO:0000313" key="1">
    <source>
        <dbReference type="Proteomes" id="UP000887574"/>
    </source>
</evidence>
<name>A0A915EHW3_9BILA</name>
<sequence>MLCLAKRRKNKQPAFQKVLSGSGAVANGTNSSNCCFGGDKKAESEEEDEFLVNELWNKPLIGRRTRADSEKASRQEYARNSFRYYGIALQVLKTITTFCKGRLSHMRIRIIIHLQQHFRQNLLFLRLDKVVEEG</sequence>
<dbReference type="WBParaSite" id="jg6850">
    <property type="protein sequence ID" value="jg6850"/>
    <property type="gene ID" value="jg6850"/>
</dbReference>
<dbReference type="Proteomes" id="UP000887574">
    <property type="component" value="Unplaced"/>
</dbReference>
<proteinExistence type="predicted"/>
<organism evidence="1 2">
    <name type="scientific">Ditylenchus dipsaci</name>
    <dbReference type="NCBI Taxonomy" id="166011"/>
    <lineage>
        <taxon>Eukaryota</taxon>
        <taxon>Metazoa</taxon>
        <taxon>Ecdysozoa</taxon>
        <taxon>Nematoda</taxon>
        <taxon>Chromadorea</taxon>
        <taxon>Rhabditida</taxon>
        <taxon>Tylenchina</taxon>
        <taxon>Tylenchomorpha</taxon>
        <taxon>Sphaerularioidea</taxon>
        <taxon>Anguinidae</taxon>
        <taxon>Anguininae</taxon>
        <taxon>Ditylenchus</taxon>
    </lineage>
</organism>
<accession>A0A915EHW3</accession>